<dbReference type="EMBL" id="WKJK01000024">
    <property type="protein sequence ID" value="MRW94221.1"/>
    <property type="molecule type" value="Genomic_DNA"/>
</dbReference>
<dbReference type="RefSeq" id="WP_154383092.1">
    <property type="nucleotide sequence ID" value="NZ_WKJK01000024.1"/>
</dbReference>
<dbReference type="Proteomes" id="UP000433309">
    <property type="component" value="Unassembled WGS sequence"/>
</dbReference>
<gene>
    <name evidence="1" type="ORF">GJ699_30030</name>
</gene>
<organism evidence="1 2">
    <name type="scientific">Duganella guangzhouensis</name>
    <dbReference type="NCBI Taxonomy" id="2666084"/>
    <lineage>
        <taxon>Bacteria</taxon>
        <taxon>Pseudomonadati</taxon>
        <taxon>Pseudomonadota</taxon>
        <taxon>Betaproteobacteria</taxon>
        <taxon>Burkholderiales</taxon>
        <taxon>Oxalobacteraceae</taxon>
        <taxon>Telluria group</taxon>
        <taxon>Duganella</taxon>
    </lineage>
</organism>
<keyword evidence="2" id="KW-1185">Reference proteome</keyword>
<reference evidence="1 2" key="1">
    <citation type="submission" date="2019-11" db="EMBL/GenBank/DDBJ databases">
        <title>Novel species isolated from a subtropical stream in China.</title>
        <authorList>
            <person name="Lu H."/>
        </authorList>
    </citation>
    <scope>NUCLEOTIDE SEQUENCE [LARGE SCALE GENOMIC DNA]</scope>
    <source>
        <strain evidence="1 2">FT80W</strain>
    </source>
</reference>
<evidence type="ECO:0000313" key="1">
    <source>
        <dbReference type="EMBL" id="MRW94221.1"/>
    </source>
</evidence>
<sequence length="141" mass="14895">MADPQSQAAIETLADHLSASANALHARLMRAIRNPGPDGALPGISQGVAQALFENEVALRQRANSLYLDAAVLAASGLGAQQQQLLDLTALAQQKIDHINRLKDLVDLAAELLTLGAAVATGKPERLLSPLEKLKQHIEAL</sequence>
<name>A0A6I2L7Q3_9BURK</name>
<accession>A0A6I2L7Q3</accession>
<evidence type="ECO:0000313" key="2">
    <source>
        <dbReference type="Proteomes" id="UP000433309"/>
    </source>
</evidence>
<dbReference type="AlphaFoldDB" id="A0A6I2L7Q3"/>
<proteinExistence type="predicted"/>
<protein>
    <submittedName>
        <fullName evidence="1">Uncharacterized protein</fullName>
    </submittedName>
</protein>
<comment type="caution">
    <text evidence="1">The sequence shown here is derived from an EMBL/GenBank/DDBJ whole genome shotgun (WGS) entry which is preliminary data.</text>
</comment>